<dbReference type="InterPro" id="IPR036736">
    <property type="entry name" value="ACP-like_sf"/>
</dbReference>
<dbReference type="FunFam" id="3.40.50.980:FF:000002">
    <property type="entry name" value="Enterobactin synthetase component F"/>
    <property type="match status" value="2"/>
</dbReference>
<dbReference type="Gene3D" id="3.30.559.30">
    <property type="entry name" value="Nonribosomal peptide synthetase, condensation domain"/>
    <property type="match status" value="6"/>
</dbReference>
<dbReference type="SUPFAM" id="SSF47336">
    <property type="entry name" value="ACP-like"/>
    <property type="match status" value="4"/>
</dbReference>
<dbReference type="Pfam" id="PF00550">
    <property type="entry name" value="PP-binding"/>
    <property type="match status" value="4"/>
</dbReference>
<keyword evidence="3" id="KW-0596">Phosphopantetheine</keyword>
<keyword evidence="4" id="KW-0597">Phosphoprotein</keyword>
<evidence type="ECO:0000256" key="1">
    <source>
        <dbReference type="ARBA" id="ARBA00001957"/>
    </source>
</evidence>
<dbReference type="FunFam" id="1.10.1200.10:FF:000005">
    <property type="entry name" value="Nonribosomal peptide synthetase 1"/>
    <property type="match status" value="3"/>
</dbReference>
<dbReference type="FunFam" id="3.40.50.12780:FF:000012">
    <property type="entry name" value="Non-ribosomal peptide synthetase"/>
    <property type="match status" value="4"/>
</dbReference>
<dbReference type="Gene3D" id="3.40.50.980">
    <property type="match status" value="8"/>
</dbReference>
<comment type="cofactor">
    <cofactor evidence="1">
        <name>pantetheine 4'-phosphate</name>
        <dbReference type="ChEBI" id="CHEBI:47942"/>
    </cofactor>
</comment>
<dbReference type="Gene3D" id="3.30.559.10">
    <property type="entry name" value="Chloramphenicol acetyltransferase-like domain"/>
    <property type="match status" value="6"/>
</dbReference>
<dbReference type="FunFam" id="2.30.38.10:FF:000001">
    <property type="entry name" value="Non-ribosomal peptide synthetase PvdI"/>
    <property type="match status" value="3"/>
</dbReference>
<dbReference type="NCBIfam" id="TIGR01733">
    <property type="entry name" value="AA-adenyl-dom"/>
    <property type="match status" value="4"/>
</dbReference>
<evidence type="ECO:0000256" key="2">
    <source>
        <dbReference type="ARBA" id="ARBA00006432"/>
    </source>
</evidence>
<dbReference type="CDD" id="cd17649">
    <property type="entry name" value="A_NRPS_PvdJ-like"/>
    <property type="match status" value="1"/>
</dbReference>
<feature type="domain" description="Carrier" evidence="5">
    <location>
        <begin position="1009"/>
        <end position="1083"/>
    </location>
</feature>
<organism evidence="6 7">
    <name type="scientific">Pseudomonas fluorescens</name>
    <dbReference type="NCBI Taxonomy" id="294"/>
    <lineage>
        <taxon>Bacteria</taxon>
        <taxon>Pseudomonadati</taxon>
        <taxon>Pseudomonadota</taxon>
        <taxon>Gammaproteobacteria</taxon>
        <taxon>Pseudomonadales</taxon>
        <taxon>Pseudomonadaceae</taxon>
        <taxon>Pseudomonas</taxon>
    </lineage>
</organism>
<dbReference type="RefSeq" id="WP_135196952.1">
    <property type="nucleotide sequence ID" value="NZ_SPVI01000022.1"/>
</dbReference>
<comment type="caution">
    <text evidence="6">The sequence shown here is derived from an EMBL/GenBank/DDBJ whole genome shotgun (WGS) entry which is preliminary data.</text>
</comment>
<dbReference type="GO" id="GO:0003824">
    <property type="term" value="F:catalytic activity"/>
    <property type="evidence" value="ECO:0007669"/>
    <property type="project" value="InterPro"/>
</dbReference>
<comment type="similarity">
    <text evidence="2">Belongs to the ATP-dependent AMP-binding enzyme family.</text>
</comment>
<gene>
    <name evidence="6" type="ORF">E4T65_26440</name>
</gene>
<dbReference type="InterPro" id="IPR010060">
    <property type="entry name" value="NRPS_synth"/>
</dbReference>
<dbReference type="Pfam" id="PF00668">
    <property type="entry name" value="Condensation"/>
    <property type="match status" value="6"/>
</dbReference>
<dbReference type="InterPro" id="IPR020845">
    <property type="entry name" value="AMP-binding_CS"/>
</dbReference>
<dbReference type="InterPro" id="IPR010071">
    <property type="entry name" value="AA_adenyl_dom"/>
</dbReference>
<dbReference type="SUPFAM" id="SSF52777">
    <property type="entry name" value="CoA-dependent acyltransferases"/>
    <property type="match status" value="12"/>
</dbReference>
<name>A0A4Y9TCA5_PSEFL</name>
<dbReference type="CDD" id="cd19534">
    <property type="entry name" value="E_NRPS"/>
    <property type="match status" value="2"/>
</dbReference>
<dbReference type="InterPro" id="IPR025110">
    <property type="entry name" value="AMP-bd_C"/>
</dbReference>
<dbReference type="NCBIfam" id="NF003417">
    <property type="entry name" value="PRK04813.1"/>
    <property type="match status" value="4"/>
</dbReference>
<sequence>MNAEDSLKLARRFIGLPLEKRQLFLQALQKEGVDFSRFPIPAGVEAEDRQALSYAQQRMWFLWQLDPASGAYNLPGAVRLKGDLSLSAMRQAFAGLVARHETLRTVFQRQPDERLRQVALEPLLEIEQQDLTGLAPAAREQAVNDAATHQSLLPFDLEHGPLLRVQLLKLDAREHVLLLTLHHIVSDGWSMNVLIDEFIRFYDAHERNEAPQLPALPIQYSDYALWQRRWLEAGEQARQLEYWQARLGDEHPVLELPTDRPRPAMPSYQGTRHNFAIAPALAAQLRSCAQQHNVTLFMLLLGAFNVLLHRYTGQGDIRVGVPIANRNRSEVEGLIGFFVNTQVLRTELTGQTRVAELLQGIKEHALGAQAHQELPFERLVEALKVERSLSHTPLFQVMYNHQPAVADIASVSTASGLELALVEWQGRTTQFDLTLDTYEKSGTLHAALTYANDLFDASSIERMARHWISLLQAMVADGEQRIGELPMLTAAEQQVLVRDWNQTTQTYPTERGIHQLIEDQARATPQAPALVFGDTTLSYAQLDARANRLAHALREQGVGPDALVGICVERSVEMVVGLLAVLKAGGAYVPLDPEYPRDRLAYMIEDSGIQLLLSQHSLLPLLPTDAIRVMVLDQATGWLDGYSSASPAVTIQALNLAYVIYTSGSTGKPKGVGNSHRALVNRLCWMQQAYSLDASDAVLQKTPFSFDVSVWEFFWPLMTGARLVIAAPGEHREPARLIDTIGRHGITTLHFVPSMLQAFIHEPGVQACGSLKRIVCSGEALPLDAQVQVFAKLPQAGLFNLYGPTEAAIDVTHWTCTDEGRDAVPIGRPIANLGTYVLDAQLNPVPAGVSGELYLGGTGLARSYHRRPALTAERFVPSPFADGARLYRTGDRVRQRADGVIEYLGRLDHQVKLRGLRIELGEIETRLMQHPGVREAVVLVQGGKQLVAYLVPDGEAPTDLKAWLLGSLPEYMVPTHMVYLAKLPVTANGKLDRKALPLPDATPQQGFVAPQNALQKALAAIWSDVLGVEHVGLEDNFFELGGDSIISIQVVSRARQAGIRLSPRDLFQYQSVRSLALVATLEQASVIDQGPVSGEVILTPVQQSFFAQAIPARQHWNQSLLLTPREALEPTRLEAALTQVLNHHDALRLRFAQRADGWLQTHGAPVTGPALWQSHAVDDTELAALCDEAQRSLDLEQGPLLRAALVNMADGTQRLLLVVHHLVIDGVSWRILLEDVQQAYAEASLPAKTSAYQQWAQQLQAHALNLDEQLAYWQAQSADMDLPCDNPHGGLQNRLGSKLDVRLDAEYTRRLLQEAPAAYRTQVNDLLLTALARVVSRWSGQPGALIQLEGHGREDLFDGLDLTRTVGWFTSLFPVRLQAEGPLSSAIQSVKEQLRAVPDKGIGYGLLRYLGAPAAREALAGLAAPRITFNYLGQFDRQFSESALFVPAAQGSGQAQDPEAPLANWLTVEGQVYGGELTLQWGFSREMFDTATIQRLADEYATELKALIEHCCATPAGQATPSDFPLARLSQQQLNALPVAGPAIADLYPLSPMQQGMLFHTLYEPDAQAYINQLRLDIQGLDLLAFGRAWQAALDRHDILRSSFHWLGLDSAHQLIQRQVDVQLHVIEDLNADLDALADAEREQGFALDTAPLFRLMLVRGAGEAWHLIFTSHHILMDGWSNAQLLGEVIAHYAGQAVPAPLGQFRDYLGWLQQQGSGEAFWKAALVPLQAPTLLAEALRPPVDGGGTAEHQLVLEDAITRELSEFARQQKVTLNTLLQGAWSLLLQRYTGQDCVAFGATVAGRSAPLPGIEQQLGLFINTLPIISTFSAAQSTGDRLRELQALNVSLRDHEHVPLYDIQGWAGQQGALFDTLLVFENFPVAEALKQGAPAGLTFGRMHNHERTHYPLTLGIELGASLRLEFSYDRARFSARQVEQLAANLRHLLVQWVADANAPLGRLQLLDTAGQRDLLALSQSLGSVTRHDRVHERIAAQAEASPHALAVQAGDERLTYAQLNERANRLAHCLLAHGVGPGQRVGLASRRGPQLIVSLLAVLKSGAAYVPLDPNYPNERLAYMLADSRLDLLLSETGLLQDLPLPAALVRVDFTVSGAELAVYPATNPPNQAMAADLAYVIYTSGSTGRPKGVAIDHAALGQFCETAAHYSALTPADRVLQFATFSFDGFVEQCYPPLCVGAALIMRGDELWDAGQLAREIVDQGVTLADLPAAYWYLLAKECAVDGRALGSLRQVHVGGEAMAVEGVRAWHAAGLGNVRLVNTYGPTEATVVSSVHDCQLADANDTFGMPIGHAIDGRTLYVLDSAFQLLPTCGVGELCIGAAAGLAQGYFDRPALTAERFVPDPFSGVPGARLYRSGDLARYNEHAALEYVGRIDHQVKIRGFRIEMGEIEACLQALPQVREAAVIAVAGPGGAQLVAYVVAREAGIDGQGLAAVLRQSLPDYMVPTHWVLLDALPLNNNGKLDRRALPAPDLNQPRAAYLAPQSLLQQQLAAIWQAVLQVEQVGLGDHFFERGGHSLLATQVVSRVRHELKREVPLRSVFEHPTLLGFAQACESLQAQDSVPMVAMERGAPMPLSSAQERQWFLWQLDPHSAAYHVPTALHLRGQLNVPALEQAFQALVQRHEALRTTFVEEGERTLQVIHAHVELPVLRENVEAAQIQRCVEAEIQRPFDLLNGPLMRVKLLAITADHHVLVITQHHIVSDGWSMQIVVDELVSLYAAFCAGSEPVLASLPLQYADYAAWQRQWVAGGDNARQLAYWLDKLGGEQPVLELPVDFSRPAEQSFRGARLDFALPDELASALQQVARREQVTLFTVLLASFQMLLHRYSGQNDIRVGVPVANRNRLETEGLVGFFVNTQVLRAEFGDALSFTALLRQVHQSVLEAQTFQDLPFEQLVEALQPQRSLSHSPLFQVLFNHQNREQRQVRLSGLSIEGIAWDSGTAQFDLTLDTVEVAGGLAASLTYATDLFQRGTVEQLARHWQNLLRAIVSQPAQAISELPLLGADERQVILRDWNSLELPATFDGGLHQLFEAQADAGPEQLAMLFGEQALDYRQLNARANRLARRLRARGVGPEVRVGVLLPRSVEMVVALLAVLKAGGTYVPLDPNYPADRIAYMLENSQARLVLSNDPAQVGGAHVLVVVPEDVDASAPDCADLPALAHADNLAYVIYTSGSTGKPKGVAISHRNAVSLVQWAQGVYRREDLQGVLASTSICFDLSVWELFVTLGSGGFFVLAENALALADLPARDRVTLINTVPSAIAALHAAGQIPASVRIINLAGEPLKQPLVDALYSHPTLQHVYDLYGPSEDTTYSTYVRRVAGGQPSIGRPLAGTDSYVLDEHLQPVPIGVAGELYLAGAGIARGYLQRPDLTAERFVPNPFGAGAQRLYRTGDLVRYLADGHIQYLGRIDHQTKVRGFRIELGEIEQRLLQHPSIDETVVVAHDGEHGTRLIAYLVSEQPAPQALHEDARDWLKQTLPEYMLPAQWVTLARLPLTPNGKLDRKALPVPELQPALAGYQAPRNEMERGLAGLWQEVLKLDQVGVSDNFFELGGDSIVSIQLVSRARASGIHFTAKELFTHQTVQGLARVARHAPPQAVVEQGPVTGATPLLAIQQDFFAQAIAERHHWNQSVLLRPAQALQAEALEQALQALIGHHDALRLSFSQGAQGWEASHRSPADRPVVLWQAEVDDSQALAQWADRAQRSLDLQGGLLRALLAHMADGSQRLLLVVHHLVVDGVSWRIVLEDLQLAYRQAHGAQTIRLPAKTCAFKTWAERLQIYAQSTQLQAELAYWQAQGATGELPCDNIEGSLENRYAATVQSRLDPALTRQLLQEAPAAYRTQVNDLLLTALARVVSRWSAQSSALIQLEGHGREELFDNLDVTRTVGWFTSLFPVRLTPEVSLDGSIKAIKEQLRGVPHKGIGFGVLRYLGDEASRAALSQLAVPRITFNYLGQFDGQFDETSLFVPATEFAGAEQSERAPLSNWLSLNGRVYAGELSMDWSFSTQMFAETTVQRLADEYMLELKALIAHCCDGRAAGVTPTDFLQAGLGQVQLDRLAVPARDIADIYPLSPMQQGMLFHSRLAQNGGDYINQMRVAVQGLDVERFRAAWQDSVNNNDVLRTGFIWESEHQQPLQIVQRHAELPFETHDWLERADLEPALQTLAQQQLHQGFDLARPPLLRLAVVRTAPERYEMIYTSHHILMDGWSNSQLLGEVLQRYSGQAPAPRTGSYGDYIAWLKRQDDAASEAFWKQQLASLEEPTLLARSLDAPQSESQPGHGSHQQLLDREHTQRLGDFARLRKVTLNTLVQGAWLLLLQGYTGQPTVTFGATVSGRPADLAGVEQQVGLFINTLPVIASPRSEQLVSAWLQDVQSLNLALREYEHTPLFDIQRWAGHGGTALFDSLLVFENYPVSQALEQGAPAGIAFGEVSSHEQTSVPLTVLVDAGQTLSLQFAYDRQHFDAGVVKQLAGHLQHLLLQMADSGEQARLGDLRLLDGAQRQQIVDSWNATETTYPLTCSIQHLIEQQVLRTPDATALVFADERLSYAQLNARANRLAHKLIEAGVGPERLVGIALERSIEMVVGLLAILKAGGAYVPLDPEYPQDRLRYMIEDSGVSLLLSQAGVVDGLPLAAGVRTLLLDQPATWLEGYSAANPRVSVHPEGLAYVIYTSGSTGKPKGAGNRHSALVNRLCWMQQAYGLSAADTVLQKTPFSFDVSVWEFFWPLMTGARLAMAAPGDHRDPSRLVELINREQVTTLHFVPSMLQAFMQAHAVDSCLSLARIVCSGEALPVDAQQQVFARLPKARLYNLYGPTEAAIDVTHWTCLDEGRDSVPIGRPIANLACFILDANLEPLPAGVLGELYLAGEGLARGYHQRPALTAERFVVSPQGRGQRMYRTGDLARYRADGVIEYAGRIDHQVKLRGLRIELGEIEARLLEHEHVREAVVVAVDDTSLVAYVVLGEQGRREHPAPATELKLHVGQALPAYMVPNHVQVLERMPLSPNGKLDRKALPKPDAGQAAQAYVAPDSELAQQVAQIWQSVLEIAQVGLNDNFFALGGHSLLATQVVMRIRQQLELDVPLNLLFGTQNLGEFCSELQGLQGDLQPLQDELTKSLEALKRLSANDLEKLIS</sequence>
<dbReference type="SMART" id="SM00823">
    <property type="entry name" value="PKS_PP"/>
    <property type="match status" value="4"/>
</dbReference>
<dbReference type="Proteomes" id="UP000297322">
    <property type="component" value="Unassembled WGS sequence"/>
</dbReference>
<dbReference type="NCBIfam" id="NF004282">
    <property type="entry name" value="PRK05691.1"/>
    <property type="match status" value="7"/>
</dbReference>
<dbReference type="FunFam" id="3.30.300.30:FF:000010">
    <property type="entry name" value="Enterobactin synthetase component F"/>
    <property type="match status" value="4"/>
</dbReference>
<dbReference type="CDD" id="cd17646">
    <property type="entry name" value="A_NRPS_AB3403-like"/>
    <property type="match status" value="2"/>
</dbReference>
<reference evidence="6 7" key="1">
    <citation type="submission" date="2019-03" db="EMBL/GenBank/DDBJ databases">
        <title>Biocontrol and xenobiotic degradation properties of endophytic Pseudomonas fluorescens strain BRZ63.</title>
        <authorList>
            <person name="Chlebek D.A."/>
            <person name="Pinski A."/>
            <person name="Zur J.P."/>
            <person name="Michalska J."/>
            <person name="Hupert-Kocurek K.T."/>
        </authorList>
    </citation>
    <scope>NUCLEOTIDE SEQUENCE [LARGE SCALE GENOMIC DNA]</scope>
    <source>
        <strain evidence="6 7">BRZ63</strain>
    </source>
</reference>
<dbReference type="Gene3D" id="3.30.300.30">
    <property type="match status" value="4"/>
</dbReference>
<dbReference type="PANTHER" id="PTHR45398:SF1">
    <property type="entry name" value="ENZYME, PUTATIVE (JCVI)-RELATED"/>
    <property type="match status" value="1"/>
</dbReference>
<dbReference type="InterPro" id="IPR001242">
    <property type="entry name" value="Condensation_dom"/>
</dbReference>
<dbReference type="PROSITE" id="PS00012">
    <property type="entry name" value="PHOSPHOPANTETHEINE"/>
    <property type="match status" value="3"/>
</dbReference>
<dbReference type="GO" id="GO:0044550">
    <property type="term" value="P:secondary metabolite biosynthetic process"/>
    <property type="evidence" value="ECO:0007669"/>
    <property type="project" value="UniProtKB-ARBA"/>
</dbReference>
<dbReference type="InterPro" id="IPR000873">
    <property type="entry name" value="AMP-dep_synth/lig_dom"/>
</dbReference>
<evidence type="ECO:0000259" key="5">
    <source>
        <dbReference type="PROSITE" id="PS50075"/>
    </source>
</evidence>
<dbReference type="InterPro" id="IPR023213">
    <property type="entry name" value="CAT-like_dom_sf"/>
</dbReference>
<dbReference type="FunFam" id="1.10.1200.10:FF:000016">
    <property type="entry name" value="Non-ribosomal peptide synthase"/>
    <property type="match status" value="1"/>
</dbReference>
<feature type="domain" description="Carrier" evidence="5">
    <location>
        <begin position="2497"/>
        <end position="2572"/>
    </location>
</feature>
<dbReference type="InterPro" id="IPR006162">
    <property type="entry name" value="Ppantetheine_attach_site"/>
</dbReference>
<feature type="domain" description="Carrier" evidence="5">
    <location>
        <begin position="5037"/>
        <end position="5112"/>
    </location>
</feature>
<dbReference type="InterPro" id="IPR020806">
    <property type="entry name" value="PKS_PP-bd"/>
</dbReference>
<dbReference type="GO" id="GO:0072330">
    <property type="term" value="P:monocarboxylic acid biosynthetic process"/>
    <property type="evidence" value="ECO:0007669"/>
    <property type="project" value="UniProtKB-ARBA"/>
</dbReference>
<dbReference type="CDD" id="cd19531">
    <property type="entry name" value="LCL_NRPS-like"/>
    <property type="match status" value="2"/>
</dbReference>
<dbReference type="PANTHER" id="PTHR45398">
    <property type="match status" value="1"/>
</dbReference>
<dbReference type="CDD" id="cd19543">
    <property type="entry name" value="DCL_NRPS"/>
    <property type="match status" value="2"/>
</dbReference>
<dbReference type="PROSITE" id="PS00455">
    <property type="entry name" value="AMP_BINDING"/>
    <property type="match status" value="4"/>
</dbReference>
<dbReference type="Gene3D" id="1.10.1200.10">
    <property type="entry name" value="ACP-like"/>
    <property type="match status" value="4"/>
</dbReference>
<dbReference type="NCBIfam" id="TIGR01720">
    <property type="entry name" value="NRPS-para261"/>
    <property type="match status" value="2"/>
</dbReference>
<dbReference type="FunFam" id="3.30.559.10:FF:000012">
    <property type="entry name" value="Non-ribosomal peptide synthetase"/>
    <property type="match status" value="2"/>
</dbReference>
<evidence type="ECO:0000313" key="6">
    <source>
        <dbReference type="EMBL" id="TFW40457.1"/>
    </source>
</evidence>
<dbReference type="Pfam" id="PF00501">
    <property type="entry name" value="AMP-binding"/>
    <property type="match status" value="4"/>
</dbReference>
<proteinExistence type="inferred from homology"/>
<dbReference type="EMBL" id="SPVI01000022">
    <property type="protein sequence ID" value="TFW40457.1"/>
    <property type="molecule type" value="Genomic_DNA"/>
</dbReference>
<dbReference type="Pfam" id="PF13193">
    <property type="entry name" value="AMP-binding_C"/>
    <property type="match status" value="4"/>
</dbReference>
<dbReference type="InterPro" id="IPR009081">
    <property type="entry name" value="PP-bd_ACP"/>
</dbReference>
<protein>
    <submittedName>
        <fullName evidence="6">Amino acid adenylation domain-containing protein</fullName>
    </submittedName>
</protein>
<dbReference type="FunFam" id="3.40.50.980:FF:000001">
    <property type="entry name" value="Non-ribosomal peptide synthetase"/>
    <property type="match status" value="4"/>
</dbReference>
<feature type="domain" description="Carrier" evidence="5">
    <location>
        <begin position="3533"/>
        <end position="3607"/>
    </location>
</feature>
<dbReference type="GO" id="GO:0031177">
    <property type="term" value="F:phosphopantetheine binding"/>
    <property type="evidence" value="ECO:0007669"/>
    <property type="project" value="InterPro"/>
</dbReference>
<dbReference type="GO" id="GO:0043041">
    <property type="term" value="P:amino acid activation for nonribosomal peptide biosynthetic process"/>
    <property type="evidence" value="ECO:0007669"/>
    <property type="project" value="UniProtKB-ARBA"/>
</dbReference>
<dbReference type="SUPFAM" id="SSF56801">
    <property type="entry name" value="Acetyl-CoA synthetase-like"/>
    <property type="match status" value="4"/>
</dbReference>
<dbReference type="InterPro" id="IPR045851">
    <property type="entry name" value="AMP-bd_C_sf"/>
</dbReference>
<dbReference type="Gene3D" id="2.30.38.10">
    <property type="entry name" value="Luciferase, Domain 3"/>
    <property type="match status" value="4"/>
</dbReference>
<evidence type="ECO:0000256" key="3">
    <source>
        <dbReference type="ARBA" id="ARBA00022450"/>
    </source>
</evidence>
<evidence type="ECO:0000313" key="7">
    <source>
        <dbReference type="Proteomes" id="UP000297322"/>
    </source>
</evidence>
<accession>A0A4Y9TCA5</accession>
<dbReference type="PROSITE" id="PS50075">
    <property type="entry name" value="CARRIER"/>
    <property type="match status" value="4"/>
</dbReference>
<evidence type="ECO:0000256" key="4">
    <source>
        <dbReference type="ARBA" id="ARBA00022553"/>
    </source>
</evidence>